<dbReference type="InterPro" id="IPR050256">
    <property type="entry name" value="Glycosyltransferase_2"/>
</dbReference>
<reference evidence="2 3" key="1">
    <citation type="journal article" date="2016" name="Nat. Commun.">
        <title>Thousands of microbial genomes shed light on interconnected biogeochemical processes in an aquifer system.</title>
        <authorList>
            <person name="Anantharaman K."/>
            <person name="Brown C.T."/>
            <person name="Hug L.A."/>
            <person name="Sharon I."/>
            <person name="Castelle C.J."/>
            <person name="Probst A.J."/>
            <person name="Thomas B.C."/>
            <person name="Singh A."/>
            <person name="Wilkins M.J."/>
            <person name="Karaoz U."/>
            <person name="Brodie E.L."/>
            <person name="Williams K.H."/>
            <person name="Hubbard S.S."/>
            <person name="Banfield J.F."/>
        </authorList>
    </citation>
    <scope>NUCLEOTIDE SEQUENCE [LARGE SCALE GENOMIC DNA]</scope>
</reference>
<protein>
    <recommendedName>
        <fullName evidence="1">Glycosyltransferase 2-like domain-containing protein</fullName>
    </recommendedName>
</protein>
<evidence type="ECO:0000259" key="1">
    <source>
        <dbReference type="Pfam" id="PF00535"/>
    </source>
</evidence>
<dbReference type="InterPro" id="IPR001173">
    <property type="entry name" value="Glyco_trans_2-like"/>
</dbReference>
<dbReference type="InterPro" id="IPR029044">
    <property type="entry name" value="Nucleotide-diphossugar_trans"/>
</dbReference>
<dbReference type="Pfam" id="PF00535">
    <property type="entry name" value="Glycos_transf_2"/>
    <property type="match status" value="1"/>
</dbReference>
<name>A0A1F5ZIK5_9BACT</name>
<dbReference type="CDD" id="cd04179">
    <property type="entry name" value="DPM_DPG-synthase_like"/>
    <property type="match status" value="1"/>
</dbReference>
<comment type="caution">
    <text evidence="2">The sequence shown here is derived from an EMBL/GenBank/DDBJ whole genome shotgun (WGS) entry which is preliminary data.</text>
</comment>
<dbReference type="STRING" id="1798370.A2Z00_04045"/>
<dbReference type="Proteomes" id="UP000177268">
    <property type="component" value="Unassembled WGS sequence"/>
</dbReference>
<accession>A0A1F5ZIK5</accession>
<gene>
    <name evidence="2" type="ORF">A2Z00_04045</name>
</gene>
<dbReference type="PANTHER" id="PTHR48090:SF7">
    <property type="entry name" value="RFBJ PROTEIN"/>
    <property type="match status" value="1"/>
</dbReference>
<dbReference type="EMBL" id="MFIZ01000009">
    <property type="protein sequence ID" value="OGG11952.1"/>
    <property type="molecule type" value="Genomic_DNA"/>
</dbReference>
<dbReference type="SUPFAM" id="SSF53448">
    <property type="entry name" value="Nucleotide-diphospho-sugar transferases"/>
    <property type="match status" value="1"/>
</dbReference>
<feature type="domain" description="Glycosyltransferase 2-like" evidence="1">
    <location>
        <begin position="13"/>
        <end position="169"/>
    </location>
</feature>
<dbReference type="PANTHER" id="PTHR48090">
    <property type="entry name" value="UNDECAPRENYL-PHOSPHATE 4-DEOXY-4-FORMAMIDO-L-ARABINOSE TRANSFERASE-RELATED"/>
    <property type="match status" value="1"/>
</dbReference>
<organism evidence="2 3">
    <name type="scientific">Candidatus Gottesmanbacteria bacterium RBG_13_45_10</name>
    <dbReference type="NCBI Taxonomy" id="1798370"/>
    <lineage>
        <taxon>Bacteria</taxon>
        <taxon>Candidatus Gottesmaniibacteriota</taxon>
    </lineage>
</organism>
<evidence type="ECO:0000313" key="2">
    <source>
        <dbReference type="EMBL" id="OGG11952.1"/>
    </source>
</evidence>
<dbReference type="Gene3D" id="3.90.550.10">
    <property type="entry name" value="Spore Coat Polysaccharide Biosynthesis Protein SpsA, Chain A"/>
    <property type="match status" value="1"/>
</dbReference>
<dbReference type="AlphaFoldDB" id="A0A1F5ZIK5"/>
<sequence>MKKSTKTEKPVVTILIPAKDEGAGLASVIRSVARFGDEIIIIDGHSNDDTKEICRQAGVGYYLDHGNGRGDAVKLGIAKARGTYIVLFDADGSHDASDIPLFLAPLKKNRADLVIGSRRTGGSSDMKLNFDGLIRSAGADLLTIMLNRRFNTNYTDIIYSLRAATRKALASIPLAADDFCIEQEMVVQFLKRNLRVLEIPSRERARSWGEPKLKTITGFRLGWQLFLDLYVRR</sequence>
<evidence type="ECO:0000313" key="3">
    <source>
        <dbReference type="Proteomes" id="UP000177268"/>
    </source>
</evidence>
<proteinExistence type="predicted"/>